<dbReference type="KEGG" id="lpk:LACPI_0900"/>
<dbReference type="Proteomes" id="UP000033166">
    <property type="component" value="Chromosome I"/>
</dbReference>
<name>A0A0D6DVU0_9LACT</name>
<gene>
    <name evidence="1" type="ORF">LACPI_0900</name>
</gene>
<evidence type="ECO:0000313" key="2">
    <source>
        <dbReference type="Proteomes" id="UP000033166"/>
    </source>
</evidence>
<dbReference type="RefSeq" id="WP_047915285.1">
    <property type="nucleotide sequence ID" value="NZ_LN774769.1"/>
</dbReference>
<dbReference type="HOGENOM" id="CLU_1293035_0_0_9"/>
<dbReference type="EMBL" id="LN774769">
    <property type="protein sequence ID" value="CEN28100.1"/>
    <property type="molecule type" value="Genomic_DNA"/>
</dbReference>
<dbReference type="AlphaFoldDB" id="A0A0D6DVU0"/>
<sequence length="213" mass="23227">MKKKLVLLVTVLILGLGAVAISRILLVKDSPTQALGVKQIVKNEGEEAKTVTIKKAGYYDITTLKANDAEKARSQIPELGRTRLGQYVDEGESISLYAGEVATYQPAKFEKIAEKKGAYVLSEIGNYLIGEQFPGGDYTVSIDGAFSEWTDKSGNIMAGQVQLVVYTPDNIKESKSFKLTEDKPSLKIKVKNQQFLAVKTTDPGLSVVLKPVK</sequence>
<accession>A0A0D6DVU0</accession>
<protein>
    <submittedName>
        <fullName evidence="1">Uncharacterized protein</fullName>
    </submittedName>
</protein>
<organism evidence="1 2">
    <name type="scientific">Pseudolactococcus piscium MKFS47</name>
    <dbReference type="NCBI Taxonomy" id="297352"/>
    <lineage>
        <taxon>Bacteria</taxon>
        <taxon>Bacillati</taxon>
        <taxon>Bacillota</taxon>
        <taxon>Bacilli</taxon>
        <taxon>Lactobacillales</taxon>
        <taxon>Streptococcaceae</taxon>
        <taxon>Pseudolactococcus</taxon>
    </lineage>
</organism>
<reference evidence="2" key="1">
    <citation type="submission" date="2015-01" db="EMBL/GenBank/DDBJ databases">
        <authorList>
            <person name="Andreevskaya M."/>
        </authorList>
    </citation>
    <scope>NUCLEOTIDE SEQUENCE [LARGE SCALE GENOMIC DNA]</scope>
    <source>
        <strain evidence="2">MKFS47</strain>
    </source>
</reference>
<proteinExistence type="predicted"/>
<evidence type="ECO:0000313" key="1">
    <source>
        <dbReference type="EMBL" id="CEN28100.1"/>
    </source>
</evidence>